<dbReference type="GO" id="GO:0016020">
    <property type="term" value="C:membrane"/>
    <property type="evidence" value="ECO:0007669"/>
    <property type="project" value="TreeGrafter"/>
</dbReference>
<organism evidence="5 6">
    <name type="scientific">Candidatus Wallbacteria bacterium GWC2_49_35</name>
    <dbReference type="NCBI Taxonomy" id="1817813"/>
    <lineage>
        <taxon>Bacteria</taxon>
        <taxon>Candidatus Walliibacteriota</taxon>
    </lineage>
</organism>
<dbReference type="PROSITE" id="PS00455">
    <property type="entry name" value="AMP_BINDING"/>
    <property type="match status" value="1"/>
</dbReference>
<dbReference type="GO" id="GO:0016746">
    <property type="term" value="F:acyltransferase activity"/>
    <property type="evidence" value="ECO:0007669"/>
    <property type="project" value="InterPro"/>
</dbReference>
<dbReference type="Gene3D" id="3.30.300.30">
    <property type="match status" value="1"/>
</dbReference>
<dbReference type="InterPro" id="IPR045851">
    <property type="entry name" value="AMP-bd_C_sf"/>
</dbReference>
<dbReference type="EMBL" id="MGFH01000203">
    <property type="protein sequence ID" value="OGM02697.1"/>
    <property type="molecule type" value="Genomic_DNA"/>
</dbReference>
<dbReference type="SUPFAM" id="SSF56801">
    <property type="entry name" value="Acetyl-CoA synthetase-like"/>
    <property type="match status" value="1"/>
</dbReference>
<dbReference type="PROSITE" id="PS50075">
    <property type="entry name" value="CARRIER"/>
    <property type="match status" value="1"/>
</dbReference>
<reference evidence="5 6" key="1">
    <citation type="journal article" date="2016" name="Nat. Commun.">
        <title>Thousands of microbial genomes shed light on interconnected biogeochemical processes in an aquifer system.</title>
        <authorList>
            <person name="Anantharaman K."/>
            <person name="Brown C.T."/>
            <person name="Hug L.A."/>
            <person name="Sharon I."/>
            <person name="Castelle C.J."/>
            <person name="Probst A.J."/>
            <person name="Thomas B.C."/>
            <person name="Singh A."/>
            <person name="Wilkins M.J."/>
            <person name="Karaoz U."/>
            <person name="Brodie E.L."/>
            <person name="Williams K.H."/>
            <person name="Hubbard S.S."/>
            <person name="Banfield J.F."/>
        </authorList>
    </citation>
    <scope>NUCLEOTIDE SEQUENCE [LARGE SCALE GENOMIC DNA]</scope>
</reference>
<name>A0A1F7WJG1_9BACT</name>
<feature type="domain" description="Carrier" evidence="4">
    <location>
        <begin position="562"/>
        <end position="646"/>
    </location>
</feature>
<dbReference type="InterPro" id="IPR002123">
    <property type="entry name" value="Plipid/glycerol_acylTrfase"/>
</dbReference>
<accession>A0A1F7WJG1</accession>
<dbReference type="GO" id="GO:0005524">
    <property type="term" value="F:ATP binding"/>
    <property type="evidence" value="ECO:0007669"/>
    <property type="project" value="UniProtKB-KW"/>
</dbReference>
<dbReference type="Pfam" id="PF00550">
    <property type="entry name" value="PP-binding"/>
    <property type="match status" value="1"/>
</dbReference>
<dbReference type="SUPFAM" id="SSF47336">
    <property type="entry name" value="ACP-like"/>
    <property type="match status" value="1"/>
</dbReference>
<dbReference type="CDD" id="cd07989">
    <property type="entry name" value="LPLAT_AGPAT-like"/>
    <property type="match status" value="1"/>
</dbReference>
<proteinExistence type="predicted"/>
<comment type="caution">
    <text evidence="5">The sequence shown here is derived from an EMBL/GenBank/DDBJ whole genome shotgun (WGS) entry which is preliminary data.</text>
</comment>
<dbReference type="SMART" id="SM00563">
    <property type="entry name" value="PlsC"/>
    <property type="match status" value="1"/>
</dbReference>
<evidence type="ECO:0000256" key="2">
    <source>
        <dbReference type="ARBA" id="ARBA00022840"/>
    </source>
</evidence>
<dbReference type="Proteomes" id="UP000178735">
    <property type="component" value="Unassembled WGS sequence"/>
</dbReference>
<dbReference type="Pfam" id="PF01553">
    <property type="entry name" value="Acyltransferase"/>
    <property type="match status" value="1"/>
</dbReference>
<dbReference type="GO" id="GO:0004467">
    <property type="term" value="F:long-chain fatty acid-CoA ligase activity"/>
    <property type="evidence" value="ECO:0007669"/>
    <property type="project" value="UniProtKB-EC"/>
</dbReference>
<dbReference type="STRING" id="1817813.A2008_05795"/>
<dbReference type="InterPro" id="IPR025110">
    <property type="entry name" value="AMP-bd_C"/>
</dbReference>
<keyword evidence="1" id="KW-0547">Nucleotide-binding</keyword>
<evidence type="ECO:0000256" key="3">
    <source>
        <dbReference type="ARBA" id="ARBA00024484"/>
    </source>
</evidence>
<keyword evidence="2" id="KW-0067">ATP-binding</keyword>
<dbReference type="InterPro" id="IPR000873">
    <property type="entry name" value="AMP-dep_synth/lig_dom"/>
</dbReference>
<dbReference type="AlphaFoldDB" id="A0A1F7WJG1"/>
<dbReference type="PANTHER" id="PTHR43272:SF33">
    <property type="entry name" value="AMP-BINDING DOMAIN-CONTAINING PROTEIN-RELATED"/>
    <property type="match status" value="1"/>
</dbReference>
<gene>
    <name evidence="5" type="ORF">A2008_05795</name>
</gene>
<dbReference type="InterPro" id="IPR009081">
    <property type="entry name" value="PP-bd_ACP"/>
</dbReference>
<dbReference type="InterPro" id="IPR042099">
    <property type="entry name" value="ANL_N_sf"/>
</dbReference>
<dbReference type="Pfam" id="PF00501">
    <property type="entry name" value="AMP-binding"/>
    <property type="match status" value="1"/>
</dbReference>
<sequence>MNGNILGALKANAAKNPQKTALCVKRNGEYVKYSYGRFYEMVCSVANRLIETGVTRNDFVGLFSENSPEWVVAYFAIHASGAAVVPLDAQYTERELSNLLPFAGVKTLLCSRALYDKIIKTLDEKLKFESIYLIDDQAVDNSIFKMPAYEGYRVTREENDRMSLIFTSGTTGDPKGVVLTDRNFHSNVESIINMGGLMDETDVVLTILPLHHCFSFTATTLLPLMLGASLTFQPSLKGPDILEAMNETGVTKMAGVPQLFSIFEKNIFSKTEKLSFFQKKIFNALFRLSEKIYDKTGVMAGKFLFKKVTSAFGAKFRFFVSGGAKLDSKTAKNLAVVGLEILEGYGLTETAPVLTLNPPGAARIGSCGKPLPGVEMKILNPGAEGVGEIIARGPNLMEGYYKHPESTAEVIKDGWFYTGDLGYFDKDGYLFITGRAKDVIVMASGKNVYPDEVEKHYQQCRFVAEMCVMGEETSDGRIEKLKAIVVPNYRLLREQNIANCTNYIKCDFEELSLKVPTYMRITDFKIISDELPRTRLGKLKRNEIKKRGLFDRAGDDAVKKPELTAEEKELMSAPIAERLLERLKNLTGKTEMYPSDSLELDLGVDSLTRLELFVILESEFGLKVKDSEAASLIHLKDILERVVKDGNASLPAAGGASGLLSAMRKEPETSFESAYNLRPGFFGWLFKHFLKKSAWQFFKISCGVDIAGAENIKHKKAFLLCPNHTSYIDPVIMFAALKEFHSRRMFFFALEEMFGGALLAWFRRLFKIITSGTEDSMIRSLQYSSRALAEGFPICIFPEGQRTIDETVVKPKKGFAILACEHKAPIYPVYIKGAIKMFSKPNPGFTPTPLSIRIGEAIMPPVKAEYTEADYDALMSKWYEAVNKLGRELNDESGA</sequence>
<dbReference type="InterPro" id="IPR020845">
    <property type="entry name" value="AMP-binding_CS"/>
</dbReference>
<evidence type="ECO:0000256" key="1">
    <source>
        <dbReference type="ARBA" id="ARBA00022741"/>
    </source>
</evidence>
<dbReference type="Pfam" id="PF13193">
    <property type="entry name" value="AMP-binding_C"/>
    <property type="match status" value="1"/>
</dbReference>
<evidence type="ECO:0000259" key="4">
    <source>
        <dbReference type="PROSITE" id="PS50075"/>
    </source>
</evidence>
<dbReference type="Gene3D" id="1.10.1200.10">
    <property type="entry name" value="ACP-like"/>
    <property type="match status" value="1"/>
</dbReference>
<dbReference type="SUPFAM" id="SSF69593">
    <property type="entry name" value="Glycerol-3-phosphate (1)-acyltransferase"/>
    <property type="match status" value="1"/>
</dbReference>
<evidence type="ECO:0000313" key="6">
    <source>
        <dbReference type="Proteomes" id="UP000178735"/>
    </source>
</evidence>
<dbReference type="InterPro" id="IPR036736">
    <property type="entry name" value="ACP-like_sf"/>
</dbReference>
<comment type="catalytic activity">
    <reaction evidence="3">
        <text>a long-chain fatty acid + ATP + CoA = a long-chain fatty acyl-CoA + AMP + diphosphate</text>
        <dbReference type="Rhea" id="RHEA:15421"/>
        <dbReference type="ChEBI" id="CHEBI:30616"/>
        <dbReference type="ChEBI" id="CHEBI:33019"/>
        <dbReference type="ChEBI" id="CHEBI:57287"/>
        <dbReference type="ChEBI" id="CHEBI:57560"/>
        <dbReference type="ChEBI" id="CHEBI:83139"/>
        <dbReference type="ChEBI" id="CHEBI:456215"/>
        <dbReference type="EC" id="6.2.1.3"/>
    </reaction>
    <physiologicalReaction direction="left-to-right" evidence="3">
        <dbReference type="Rhea" id="RHEA:15422"/>
    </physiologicalReaction>
</comment>
<evidence type="ECO:0000313" key="5">
    <source>
        <dbReference type="EMBL" id="OGM02697.1"/>
    </source>
</evidence>
<dbReference type="Gene3D" id="3.40.50.12780">
    <property type="entry name" value="N-terminal domain of ligase-like"/>
    <property type="match status" value="1"/>
</dbReference>
<protein>
    <recommendedName>
        <fullName evidence="4">Carrier domain-containing protein</fullName>
    </recommendedName>
</protein>
<dbReference type="PANTHER" id="PTHR43272">
    <property type="entry name" value="LONG-CHAIN-FATTY-ACID--COA LIGASE"/>
    <property type="match status" value="1"/>
</dbReference>